<dbReference type="PANTHER" id="PTHR43744:SF9">
    <property type="entry name" value="POLYGALACTURONAN_RHAMNOGALACTURONAN TRANSPORT SYSTEM PERMEASE PROTEIN YTCP"/>
    <property type="match status" value="1"/>
</dbReference>
<proteinExistence type="inferred from homology"/>
<evidence type="ECO:0000256" key="6">
    <source>
        <dbReference type="ARBA" id="ARBA00023136"/>
    </source>
</evidence>
<dbReference type="InterPro" id="IPR035906">
    <property type="entry name" value="MetI-like_sf"/>
</dbReference>
<dbReference type="EMBL" id="CP115965">
    <property type="protein sequence ID" value="WZW99393.1"/>
    <property type="molecule type" value="Genomic_DNA"/>
</dbReference>
<feature type="transmembrane region" description="Helical" evidence="7">
    <location>
        <begin position="203"/>
        <end position="226"/>
    </location>
</feature>
<keyword evidence="5 7" id="KW-1133">Transmembrane helix</keyword>
<evidence type="ECO:0000256" key="3">
    <source>
        <dbReference type="ARBA" id="ARBA00022475"/>
    </source>
</evidence>
<feature type="transmembrane region" description="Helical" evidence="7">
    <location>
        <begin position="150"/>
        <end position="170"/>
    </location>
</feature>
<dbReference type="PANTHER" id="PTHR43744">
    <property type="entry name" value="ABC TRANSPORTER PERMEASE PROTEIN MG189-RELATED-RELATED"/>
    <property type="match status" value="1"/>
</dbReference>
<keyword evidence="6 7" id="KW-0472">Membrane</keyword>
<dbReference type="PROSITE" id="PS50928">
    <property type="entry name" value="ABC_TM1"/>
    <property type="match status" value="1"/>
</dbReference>
<dbReference type="CDD" id="cd06261">
    <property type="entry name" value="TM_PBP2"/>
    <property type="match status" value="1"/>
</dbReference>
<feature type="transmembrane region" description="Helical" evidence="7">
    <location>
        <begin position="119"/>
        <end position="138"/>
    </location>
</feature>
<evidence type="ECO:0000256" key="7">
    <source>
        <dbReference type="RuleBase" id="RU363032"/>
    </source>
</evidence>
<comment type="similarity">
    <text evidence="7">Belongs to the binding-protein-dependent transport system permease family.</text>
</comment>
<accession>A0ABZ3C9K6</accession>
<evidence type="ECO:0000256" key="4">
    <source>
        <dbReference type="ARBA" id="ARBA00022692"/>
    </source>
</evidence>
<dbReference type="Gene3D" id="1.10.3720.10">
    <property type="entry name" value="MetI-like"/>
    <property type="match status" value="1"/>
</dbReference>
<gene>
    <name evidence="9" type="ORF">PCC79_04110</name>
</gene>
<evidence type="ECO:0000256" key="2">
    <source>
        <dbReference type="ARBA" id="ARBA00022448"/>
    </source>
</evidence>
<evidence type="ECO:0000256" key="5">
    <source>
        <dbReference type="ARBA" id="ARBA00022989"/>
    </source>
</evidence>
<sequence>MSRHHRRLENGQIAPGPGERVITGIVLLACVLSVLIPFLGIVSTSVSSSEHINQAGGFVLWPDGLNLDAYRSVLAGGVVTRALMVSIGVTTVGTLLSLTASAMMAYGLSRPGSFGHRPVLLLVLFSLLFTPGLIPSYLTVRTLGLLNTYWALILPGMVSAFNIIVLRAFFMNIPNELYESARIDGASDWSIFSRIVLPLSRPVLAVIGLFYAVGYWNAFFGALIYLSDQSMWPLTLVMRTYVLDNAQLSAGDVGVAGDVLPPQPALQMAMLLIAIAPILFVYPFLQKHFTSGMLTGAVKG</sequence>
<evidence type="ECO:0000256" key="1">
    <source>
        <dbReference type="ARBA" id="ARBA00004651"/>
    </source>
</evidence>
<evidence type="ECO:0000313" key="9">
    <source>
        <dbReference type="EMBL" id="WZW99393.1"/>
    </source>
</evidence>
<feature type="domain" description="ABC transmembrane type-1" evidence="8">
    <location>
        <begin position="83"/>
        <end position="281"/>
    </location>
</feature>
<keyword evidence="4 7" id="KW-0812">Transmembrane</keyword>
<dbReference type="InterPro" id="IPR000515">
    <property type="entry name" value="MetI-like"/>
</dbReference>
<dbReference type="SUPFAM" id="SSF161098">
    <property type="entry name" value="MetI-like"/>
    <property type="match status" value="1"/>
</dbReference>
<dbReference type="RefSeq" id="WP_342373100.1">
    <property type="nucleotide sequence ID" value="NZ_CP115965.1"/>
</dbReference>
<reference evidence="9 10" key="1">
    <citation type="journal article" date="2023" name="Environ Microbiome">
        <title>A coral-associated actinobacterium mitigates coral bleaching under heat stress.</title>
        <authorList>
            <person name="Li J."/>
            <person name="Zou Y."/>
            <person name="Li Q."/>
            <person name="Zhang J."/>
            <person name="Bourne D.G."/>
            <person name="Lyu Y."/>
            <person name="Liu C."/>
            <person name="Zhang S."/>
        </authorList>
    </citation>
    <scope>NUCLEOTIDE SEQUENCE [LARGE SCALE GENOMIC DNA]</scope>
    <source>
        <strain evidence="9 10">SCSIO 13291</strain>
    </source>
</reference>
<evidence type="ECO:0000259" key="8">
    <source>
        <dbReference type="PROSITE" id="PS50928"/>
    </source>
</evidence>
<evidence type="ECO:0000313" key="10">
    <source>
        <dbReference type="Proteomes" id="UP001434337"/>
    </source>
</evidence>
<feature type="transmembrane region" description="Helical" evidence="7">
    <location>
        <begin position="82"/>
        <end position="107"/>
    </location>
</feature>
<name>A0ABZ3C9K6_9ACTN</name>
<protein>
    <submittedName>
        <fullName evidence="9">Carbohydrate ABC transporter permease</fullName>
    </submittedName>
</protein>
<comment type="subcellular location">
    <subcellularLocation>
        <location evidence="1 7">Cell membrane</location>
        <topology evidence="1 7">Multi-pass membrane protein</topology>
    </subcellularLocation>
</comment>
<dbReference type="Pfam" id="PF00528">
    <property type="entry name" value="BPD_transp_1"/>
    <property type="match status" value="1"/>
</dbReference>
<dbReference type="Proteomes" id="UP001434337">
    <property type="component" value="Chromosome"/>
</dbReference>
<keyword evidence="10" id="KW-1185">Reference proteome</keyword>
<organism evidence="9 10">
    <name type="scientific">Propioniciclava soli</name>
    <dbReference type="NCBI Taxonomy" id="2775081"/>
    <lineage>
        <taxon>Bacteria</taxon>
        <taxon>Bacillati</taxon>
        <taxon>Actinomycetota</taxon>
        <taxon>Actinomycetes</taxon>
        <taxon>Propionibacteriales</taxon>
        <taxon>Propionibacteriaceae</taxon>
        <taxon>Propioniciclava</taxon>
    </lineage>
</organism>
<keyword evidence="2 7" id="KW-0813">Transport</keyword>
<feature type="transmembrane region" description="Helical" evidence="7">
    <location>
        <begin position="21"/>
        <end position="42"/>
    </location>
</feature>
<keyword evidence="3" id="KW-1003">Cell membrane</keyword>
<feature type="transmembrane region" description="Helical" evidence="7">
    <location>
        <begin position="265"/>
        <end position="285"/>
    </location>
</feature>